<evidence type="ECO:0000313" key="1">
    <source>
        <dbReference type="EMBL" id="KAH0541078.1"/>
    </source>
</evidence>
<evidence type="ECO:0000313" key="2">
    <source>
        <dbReference type="Proteomes" id="UP000826195"/>
    </source>
</evidence>
<accession>A0AAV7I225</accession>
<comment type="caution">
    <text evidence="1">The sequence shown here is derived from an EMBL/GenBank/DDBJ whole genome shotgun (WGS) entry which is preliminary data.</text>
</comment>
<dbReference type="Proteomes" id="UP000826195">
    <property type="component" value="Unassembled WGS sequence"/>
</dbReference>
<sequence length="90" mass="10294">MDMDMFIEGLSLKGIYQGRSALGERSVNWWLEWSNDPTERAERVSDNTTECSTMRCAVVGKPGSRKVELSEDSDLRLVARLLYLCIYDDL</sequence>
<reference evidence="1 2" key="1">
    <citation type="journal article" date="2021" name="J. Hered.">
        <title>A chromosome-level genome assembly of the parasitoid wasp, Cotesia glomerata (Hymenoptera: Braconidae).</title>
        <authorList>
            <person name="Pinto B.J."/>
            <person name="Weis J.J."/>
            <person name="Gamble T."/>
            <person name="Ode P.J."/>
            <person name="Paul R."/>
            <person name="Zaspel J.M."/>
        </authorList>
    </citation>
    <scope>NUCLEOTIDE SEQUENCE [LARGE SCALE GENOMIC DNA]</scope>
    <source>
        <strain evidence="1">CgM1</strain>
    </source>
</reference>
<proteinExistence type="predicted"/>
<dbReference type="AlphaFoldDB" id="A0AAV7I225"/>
<organism evidence="1 2">
    <name type="scientific">Cotesia glomerata</name>
    <name type="common">Lepidopteran parasitic wasp</name>
    <name type="synonym">Apanteles glomeratus</name>
    <dbReference type="NCBI Taxonomy" id="32391"/>
    <lineage>
        <taxon>Eukaryota</taxon>
        <taxon>Metazoa</taxon>
        <taxon>Ecdysozoa</taxon>
        <taxon>Arthropoda</taxon>
        <taxon>Hexapoda</taxon>
        <taxon>Insecta</taxon>
        <taxon>Pterygota</taxon>
        <taxon>Neoptera</taxon>
        <taxon>Endopterygota</taxon>
        <taxon>Hymenoptera</taxon>
        <taxon>Apocrita</taxon>
        <taxon>Ichneumonoidea</taxon>
        <taxon>Braconidae</taxon>
        <taxon>Microgastrinae</taxon>
        <taxon>Cotesia</taxon>
    </lineage>
</organism>
<gene>
    <name evidence="1" type="ORF">KQX54_020981</name>
</gene>
<name>A0AAV7I225_COTGL</name>
<keyword evidence="2" id="KW-1185">Reference proteome</keyword>
<protein>
    <submittedName>
        <fullName evidence="1">Uncharacterized protein</fullName>
    </submittedName>
</protein>
<dbReference type="EMBL" id="JAHXZJ010002609">
    <property type="protein sequence ID" value="KAH0541078.1"/>
    <property type="molecule type" value="Genomic_DNA"/>
</dbReference>